<proteinExistence type="inferred from homology"/>
<dbReference type="GO" id="GO:0033314">
    <property type="term" value="P:mitotic DNA replication checkpoint signaling"/>
    <property type="evidence" value="ECO:0007669"/>
    <property type="project" value="TreeGrafter"/>
</dbReference>
<dbReference type="InterPro" id="IPR016314">
    <property type="entry name" value="Cdc6/18"/>
</dbReference>
<dbReference type="PIRSF" id="PIRSF001767">
    <property type="entry name" value="Cdc6"/>
    <property type="match status" value="1"/>
</dbReference>
<dbReference type="InterPro" id="IPR036390">
    <property type="entry name" value="WH_DNA-bd_sf"/>
</dbReference>
<dbReference type="FunFam" id="1.10.10.10:FF:000686">
    <property type="entry name" value="Cell division control protein"/>
    <property type="match status" value="1"/>
</dbReference>
<dbReference type="Pfam" id="PF13401">
    <property type="entry name" value="AAA_22"/>
    <property type="match status" value="1"/>
</dbReference>
<keyword evidence="5" id="KW-0539">Nucleus</keyword>
<dbReference type="InParanoid" id="A0A2G5CLS9"/>
<dbReference type="GO" id="GO:0016887">
    <property type="term" value="F:ATP hydrolysis activity"/>
    <property type="evidence" value="ECO:0007669"/>
    <property type="project" value="InterPro"/>
</dbReference>
<dbReference type="InterPro" id="IPR003593">
    <property type="entry name" value="AAA+_ATPase"/>
</dbReference>
<evidence type="ECO:0000256" key="2">
    <source>
        <dbReference type="ARBA" id="ARBA00006184"/>
    </source>
</evidence>
<evidence type="ECO:0000256" key="8">
    <source>
        <dbReference type="SAM" id="MobiDB-lite"/>
    </source>
</evidence>
<evidence type="ECO:0000256" key="7">
    <source>
        <dbReference type="PIRNR" id="PIRNR001767"/>
    </source>
</evidence>
<dbReference type="GO" id="GO:0003688">
    <property type="term" value="F:DNA replication origin binding"/>
    <property type="evidence" value="ECO:0007669"/>
    <property type="project" value="TreeGrafter"/>
</dbReference>
<gene>
    <name evidence="11" type="ORF">AQUCO_04500027v1</name>
</gene>
<evidence type="ECO:0000313" key="11">
    <source>
        <dbReference type="EMBL" id="PIA32140.1"/>
    </source>
</evidence>
<evidence type="ECO:0000256" key="6">
    <source>
        <dbReference type="ARBA" id="ARBA00023306"/>
    </source>
</evidence>
<dbReference type="PANTHER" id="PTHR10763:SF26">
    <property type="entry name" value="CELL DIVISION CONTROL PROTEIN 6 HOMOLOG"/>
    <property type="match status" value="1"/>
</dbReference>
<keyword evidence="6" id="KW-0131">Cell cycle</keyword>
<organism evidence="11 12">
    <name type="scientific">Aquilegia coerulea</name>
    <name type="common">Rocky mountain columbine</name>
    <dbReference type="NCBI Taxonomy" id="218851"/>
    <lineage>
        <taxon>Eukaryota</taxon>
        <taxon>Viridiplantae</taxon>
        <taxon>Streptophyta</taxon>
        <taxon>Embryophyta</taxon>
        <taxon>Tracheophyta</taxon>
        <taxon>Spermatophyta</taxon>
        <taxon>Magnoliopsida</taxon>
        <taxon>Ranunculales</taxon>
        <taxon>Ranunculaceae</taxon>
        <taxon>Thalictroideae</taxon>
        <taxon>Aquilegia</taxon>
    </lineage>
</organism>
<dbReference type="FunFam" id="1.10.8.60:FF:000102">
    <property type="entry name" value="Cell division control protein"/>
    <property type="match status" value="1"/>
</dbReference>
<evidence type="ECO:0000259" key="10">
    <source>
        <dbReference type="SMART" id="SM01074"/>
    </source>
</evidence>
<reference evidence="11 12" key="1">
    <citation type="submission" date="2017-09" db="EMBL/GenBank/DDBJ databases">
        <title>WGS assembly of Aquilegia coerulea Goldsmith.</title>
        <authorList>
            <person name="Hodges S."/>
            <person name="Kramer E."/>
            <person name="Nordborg M."/>
            <person name="Tomkins J."/>
            <person name="Borevitz J."/>
            <person name="Derieg N."/>
            <person name="Yan J."/>
            <person name="Mihaltcheva S."/>
            <person name="Hayes R.D."/>
            <person name="Rokhsar D."/>
        </authorList>
    </citation>
    <scope>NUCLEOTIDE SEQUENCE [LARGE SCALE GENOMIC DNA]</scope>
    <source>
        <strain evidence="12">cv. Goldsmith</strain>
    </source>
</reference>
<dbReference type="SUPFAM" id="SSF52540">
    <property type="entry name" value="P-loop containing nucleoside triphosphate hydrolases"/>
    <property type="match status" value="1"/>
</dbReference>
<feature type="domain" description="Cdc6 C-terminal" evidence="10">
    <location>
        <begin position="434"/>
        <end position="513"/>
    </location>
</feature>
<dbReference type="EMBL" id="KZ305062">
    <property type="protein sequence ID" value="PIA32140.1"/>
    <property type="molecule type" value="Genomic_DNA"/>
</dbReference>
<dbReference type="Gene3D" id="1.10.8.60">
    <property type="match status" value="1"/>
</dbReference>
<dbReference type="InterPro" id="IPR015163">
    <property type="entry name" value="Cdc6_C"/>
</dbReference>
<feature type="region of interest" description="Disordered" evidence="8">
    <location>
        <begin position="1"/>
        <end position="73"/>
    </location>
</feature>
<dbReference type="OrthoDB" id="1926878at2759"/>
<name>A0A2G5CLS9_AQUCA</name>
<dbReference type="FunFam" id="3.40.50.300:FF:000547">
    <property type="entry name" value="Cell division control protein"/>
    <property type="match status" value="1"/>
</dbReference>
<dbReference type="InterPro" id="IPR054425">
    <property type="entry name" value="Cdc6_ORC1-like_ATPase_lid"/>
</dbReference>
<evidence type="ECO:0000256" key="3">
    <source>
        <dbReference type="ARBA" id="ARBA00022618"/>
    </source>
</evidence>
<keyword evidence="3" id="KW-0132">Cell division</keyword>
<dbReference type="PANTHER" id="PTHR10763">
    <property type="entry name" value="CELL DIVISION CONTROL PROTEIN 6-RELATED"/>
    <property type="match status" value="1"/>
</dbReference>
<dbReference type="CDD" id="cd08768">
    <property type="entry name" value="Cdc6_C"/>
    <property type="match status" value="1"/>
</dbReference>
<accession>A0A2G5CLS9</accession>
<evidence type="ECO:0000256" key="1">
    <source>
        <dbReference type="ARBA" id="ARBA00004123"/>
    </source>
</evidence>
<dbReference type="Gene3D" id="1.10.10.10">
    <property type="entry name" value="Winged helix-like DNA-binding domain superfamily/Winged helix DNA-binding domain"/>
    <property type="match status" value="1"/>
</dbReference>
<dbReference type="InterPro" id="IPR050311">
    <property type="entry name" value="ORC1/CDC6"/>
</dbReference>
<dbReference type="GO" id="GO:0006270">
    <property type="term" value="P:DNA replication initiation"/>
    <property type="evidence" value="ECO:0007669"/>
    <property type="project" value="UniProtKB-UniRule"/>
</dbReference>
<dbReference type="Proteomes" id="UP000230069">
    <property type="component" value="Unassembled WGS sequence"/>
</dbReference>
<comment type="similarity">
    <text evidence="2 7">Belongs to the CDC6/cdc18 family.</text>
</comment>
<dbReference type="GO" id="GO:0051301">
    <property type="term" value="P:cell division"/>
    <property type="evidence" value="ECO:0007669"/>
    <property type="project" value="UniProtKB-UniRule"/>
</dbReference>
<dbReference type="GO" id="GO:0005634">
    <property type="term" value="C:nucleus"/>
    <property type="evidence" value="ECO:0007669"/>
    <property type="project" value="UniProtKB-SubCell"/>
</dbReference>
<evidence type="ECO:0000256" key="5">
    <source>
        <dbReference type="ARBA" id="ARBA00023242"/>
    </source>
</evidence>
<dbReference type="FunCoup" id="A0A2G5CLS9">
    <property type="interactions" value="1865"/>
</dbReference>
<dbReference type="SUPFAM" id="SSF46785">
    <property type="entry name" value="Winged helix' DNA-binding domain"/>
    <property type="match status" value="1"/>
</dbReference>
<feature type="domain" description="AAA+ ATPase" evidence="9">
    <location>
        <begin position="149"/>
        <end position="299"/>
    </location>
</feature>
<dbReference type="Gene3D" id="3.40.50.300">
    <property type="entry name" value="P-loop containing nucleotide triphosphate hydrolases"/>
    <property type="match status" value="1"/>
</dbReference>
<evidence type="ECO:0000259" key="9">
    <source>
        <dbReference type="SMART" id="SM00382"/>
    </source>
</evidence>
<dbReference type="InterPro" id="IPR049945">
    <property type="entry name" value="AAA_22"/>
</dbReference>
<dbReference type="Pfam" id="PF22606">
    <property type="entry name" value="Cdc6-ORC-like_ATPase_lid"/>
    <property type="match status" value="1"/>
</dbReference>
<dbReference type="STRING" id="218851.A0A2G5CLS9"/>
<keyword evidence="4" id="KW-0235">DNA replication</keyword>
<comment type="subcellular location">
    <subcellularLocation>
        <location evidence="1">Nucleus</location>
    </subcellularLocation>
</comment>
<sequence>MPSLIIPSGEVTETEKRSIEIQSSPLKRRLRSHSTTLDEEETNTTSISTPLNLNSPEKWKSPRKSINSSPNGKINGVCNGSEIRLVKSPRKRLANCFAEKPKWNLKDSAQMSIVKEALHVSSAPLAIVCREDEQKKVFEFCKTSIQEGRGGSLYVCGCPGTGKTLSMEKVKQNLLDWVKEGGFDEPNIVALNCTSLGNTSEIFNKILEVYQPQKKVNRTSSALQHLQKLFSQKKQPSSKKMMLIVADELDYLITKDRSVLHDLFMLTSLPFSRCILIGIANALDLADRFLPKLQALNCKPLVVTFRAYSKDQILRILRQRLAALPFDVFNPQALELCARKVAAASGDMRKALCVCRSAIEMLEEELRDTNSTMNLVQQENTSLAQPISPATEFLVKQETNIVRVDHMAIALSRTFKSTIVDIIQSLPQHQQIVLCSMVKLFRGSKKDTTVGELNRSYIELCKSSHIPPAGFLETSNMCRVLSDQGILKIGQSKDDRSKRVTLKVDEADITFALQGIRFFRNCLQ</sequence>
<dbReference type="CDD" id="cd00009">
    <property type="entry name" value="AAA"/>
    <property type="match status" value="1"/>
</dbReference>
<protein>
    <recommendedName>
        <fullName evidence="7">Cell division control protein</fullName>
    </recommendedName>
</protein>
<dbReference type="SMART" id="SM01074">
    <property type="entry name" value="Cdc6_C"/>
    <property type="match status" value="1"/>
</dbReference>
<dbReference type="InterPro" id="IPR036388">
    <property type="entry name" value="WH-like_DNA-bd_sf"/>
</dbReference>
<evidence type="ECO:0000256" key="4">
    <source>
        <dbReference type="ARBA" id="ARBA00022705"/>
    </source>
</evidence>
<feature type="compositionally biased region" description="Polar residues" evidence="8">
    <location>
        <begin position="43"/>
        <end position="55"/>
    </location>
</feature>
<evidence type="ECO:0000313" key="12">
    <source>
        <dbReference type="Proteomes" id="UP000230069"/>
    </source>
</evidence>
<dbReference type="InterPro" id="IPR027417">
    <property type="entry name" value="P-loop_NTPase"/>
</dbReference>
<dbReference type="AlphaFoldDB" id="A0A2G5CLS9"/>
<dbReference type="Pfam" id="PF09079">
    <property type="entry name" value="WHD_Cdc6"/>
    <property type="match status" value="1"/>
</dbReference>
<keyword evidence="12" id="KW-1185">Reference proteome</keyword>
<dbReference type="SMART" id="SM00382">
    <property type="entry name" value="AAA"/>
    <property type="match status" value="1"/>
</dbReference>